<dbReference type="Proteomes" id="UP000077755">
    <property type="component" value="Chromosome 3"/>
</dbReference>
<evidence type="ECO:0000313" key="1">
    <source>
        <dbReference type="EMBL" id="WOG91598.1"/>
    </source>
</evidence>
<reference evidence="1" key="2">
    <citation type="submission" date="2022-03" db="EMBL/GenBank/DDBJ databases">
        <title>Draft title - Genomic analysis of global carrot germplasm unveils the trajectory of domestication and the origin of high carotenoid orange carrot.</title>
        <authorList>
            <person name="Iorizzo M."/>
            <person name="Ellison S."/>
            <person name="Senalik D."/>
            <person name="Macko-Podgorni A."/>
            <person name="Grzebelus D."/>
            <person name="Bostan H."/>
            <person name="Rolling W."/>
            <person name="Curaba J."/>
            <person name="Simon P."/>
        </authorList>
    </citation>
    <scope>NUCLEOTIDE SEQUENCE</scope>
    <source>
        <tissue evidence="1">Leaf</tissue>
    </source>
</reference>
<dbReference type="SUPFAM" id="SSF50630">
    <property type="entry name" value="Acid proteases"/>
    <property type="match status" value="1"/>
</dbReference>
<name>A0A166A7Y5_DAUCS</name>
<reference evidence="1" key="1">
    <citation type="journal article" date="2016" name="Nat. Genet.">
        <title>A high-quality carrot genome assembly provides new insights into carotenoid accumulation and asterid genome evolution.</title>
        <authorList>
            <person name="Iorizzo M."/>
            <person name="Ellison S."/>
            <person name="Senalik D."/>
            <person name="Zeng P."/>
            <person name="Satapoomin P."/>
            <person name="Huang J."/>
            <person name="Bowman M."/>
            <person name="Iovene M."/>
            <person name="Sanseverino W."/>
            <person name="Cavagnaro P."/>
            <person name="Yildiz M."/>
            <person name="Macko-Podgorni A."/>
            <person name="Moranska E."/>
            <person name="Grzebelus E."/>
            <person name="Grzebelus D."/>
            <person name="Ashrafi H."/>
            <person name="Zheng Z."/>
            <person name="Cheng S."/>
            <person name="Spooner D."/>
            <person name="Van Deynze A."/>
            <person name="Simon P."/>
        </authorList>
    </citation>
    <scope>NUCLEOTIDE SEQUENCE</scope>
    <source>
        <tissue evidence="1">Leaf</tissue>
    </source>
</reference>
<gene>
    <name evidence="1" type="ORF">DCAR_0310847</name>
</gene>
<organism evidence="1 2">
    <name type="scientific">Daucus carota subsp. sativus</name>
    <name type="common">Carrot</name>
    <dbReference type="NCBI Taxonomy" id="79200"/>
    <lineage>
        <taxon>Eukaryota</taxon>
        <taxon>Viridiplantae</taxon>
        <taxon>Streptophyta</taxon>
        <taxon>Embryophyta</taxon>
        <taxon>Tracheophyta</taxon>
        <taxon>Spermatophyta</taxon>
        <taxon>Magnoliopsida</taxon>
        <taxon>eudicotyledons</taxon>
        <taxon>Gunneridae</taxon>
        <taxon>Pentapetalae</taxon>
        <taxon>asterids</taxon>
        <taxon>campanulids</taxon>
        <taxon>Apiales</taxon>
        <taxon>Apiaceae</taxon>
        <taxon>Apioideae</taxon>
        <taxon>Scandiceae</taxon>
        <taxon>Daucinae</taxon>
        <taxon>Daucus</taxon>
        <taxon>Daucus sect. Daucus</taxon>
    </lineage>
</organism>
<dbReference type="InterPro" id="IPR021109">
    <property type="entry name" value="Peptidase_aspartic_dom_sf"/>
</dbReference>
<dbReference type="Gene3D" id="2.40.70.10">
    <property type="entry name" value="Acid Proteases"/>
    <property type="match status" value="1"/>
</dbReference>
<dbReference type="AlphaFoldDB" id="A0A166A7Y5"/>
<dbReference type="Gramene" id="KZN00850">
    <property type="protein sequence ID" value="KZN00850"/>
    <property type="gene ID" value="DCAR_009604"/>
</dbReference>
<sequence length="115" mass="12679">METTIATDLTRQINQKSEEDGFGGVMGMGRGMMSLVSQLNVSKLSYYLPSIDDGLLLMMIRKMNATVDDTSSDGYVACFDLHSSVVVPKLVFHFENADIELDNYMINDRRSGSGA</sequence>
<keyword evidence="2" id="KW-1185">Reference proteome</keyword>
<protein>
    <submittedName>
        <fullName evidence="1">Uncharacterized protein</fullName>
    </submittedName>
</protein>
<accession>A0A166A7Y5</accession>
<evidence type="ECO:0000313" key="2">
    <source>
        <dbReference type="Proteomes" id="UP000077755"/>
    </source>
</evidence>
<dbReference type="EMBL" id="CP093345">
    <property type="protein sequence ID" value="WOG91598.1"/>
    <property type="molecule type" value="Genomic_DNA"/>
</dbReference>
<proteinExistence type="predicted"/>